<evidence type="ECO:0000313" key="1">
    <source>
        <dbReference type="EMBL" id="KAK1622613.1"/>
    </source>
</evidence>
<keyword evidence="2" id="KW-1185">Reference proteome</keyword>
<sequence>MKILHVPTIQPVMLGVAAKPQGADNMTLAVLYATAFAATTSMSSTEVATQLGVERLVLLRHFMREIDGAFTRAQFLLYPNVQGLKALAIYLV</sequence>
<accession>A0AAI9ZDP0</accession>
<dbReference type="GeneID" id="85466736"/>
<name>A0AAI9ZDP0_9PEZI</name>
<dbReference type="Proteomes" id="UP001243989">
    <property type="component" value="Unassembled WGS sequence"/>
</dbReference>
<evidence type="ECO:0000313" key="2">
    <source>
        <dbReference type="Proteomes" id="UP001243989"/>
    </source>
</evidence>
<protein>
    <submittedName>
        <fullName evidence="1">Uncharacterized protein</fullName>
    </submittedName>
</protein>
<dbReference type="EMBL" id="JAHMHQ010000034">
    <property type="protein sequence ID" value="KAK1622613.1"/>
    <property type="molecule type" value="Genomic_DNA"/>
</dbReference>
<organism evidence="1 2">
    <name type="scientific">Colletotrichum phormii</name>
    <dbReference type="NCBI Taxonomy" id="359342"/>
    <lineage>
        <taxon>Eukaryota</taxon>
        <taxon>Fungi</taxon>
        <taxon>Dikarya</taxon>
        <taxon>Ascomycota</taxon>
        <taxon>Pezizomycotina</taxon>
        <taxon>Sordariomycetes</taxon>
        <taxon>Hypocreomycetidae</taxon>
        <taxon>Glomerellales</taxon>
        <taxon>Glomerellaceae</taxon>
        <taxon>Colletotrichum</taxon>
        <taxon>Colletotrichum acutatum species complex</taxon>
    </lineage>
</organism>
<comment type="caution">
    <text evidence="1">The sequence shown here is derived from an EMBL/GenBank/DDBJ whole genome shotgun (WGS) entry which is preliminary data.</text>
</comment>
<reference evidence="1" key="1">
    <citation type="submission" date="2021-06" db="EMBL/GenBank/DDBJ databases">
        <title>Comparative genomics, transcriptomics and evolutionary studies reveal genomic signatures of adaptation to plant cell wall in hemibiotrophic fungi.</title>
        <authorList>
            <consortium name="DOE Joint Genome Institute"/>
            <person name="Baroncelli R."/>
            <person name="Diaz J.F."/>
            <person name="Benocci T."/>
            <person name="Peng M."/>
            <person name="Battaglia E."/>
            <person name="Haridas S."/>
            <person name="Andreopoulos W."/>
            <person name="Labutti K."/>
            <person name="Pangilinan J."/>
            <person name="Floch G.L."/>
            <person name="Makela M.R."/>
            <person name="Henrissat B."/>
            <person name="Grigoriev I.V."/>
            <person name="Crouch J.A."/>
            <person name="De Vries R.P."/>
            <person name="Sukno S.A."/>
            <person name="Thon M.R."/>
        </authorList>
    </citation>
    <scope>NUCLEOTIDE SEQUENCE</scope>
    <source>
        <strain evidence="1">CBS 102054</strain>
    </source>
</reference>
<gene>
    <name evidence="1" type="ORF">BDP81DRAFT_144786</name>
</gene>
<dbReference type="RefSeq" id="XP_060438608.1">
    <property type="nucleotide sequence ID" value="XM_060581874.1"/>
</dbReference>
<proteinExistence type="predicted"/>
<dbReference type="AlphaFoldDB" id="A0AAI9ZDP0"/>